<dbReference type="PANTHER" id="PTHR11926">
    <property type="entry name" value="GLUCOSYL/GLUCURONOSYL TRANSFERASES"/>
    <property type="match status" value="1"/>
</dbReference>
<dbReference type="Gene3D" id="3.40.50.2000">
    <property type="entry name" value="Glycogen Phosphorylase B"/>
    <property type="match status" value="2"/>
</dbReference>
<dbReference type="Pfam" id="PF00201">
    <property type="entry name" value="UDPGT"/>
    <property type="match status" value="1"/>
</dbReference>
<keyword evidence="2 3" id="KW-0808">Transferase</keyword>
<evidence type="ECO:0000256" key="2">
    <source>
        <dbReference type="ARBA" id="ARBA00022679"/>
    </source>
</evidence>
<dbReference type="PANTHER" id="PTHR11926:SF1560">
    <property type="entry name" value="UDP-GLYCOSYLTRANSFERASE 74E1-RELATED"/>
    <property type="match status" value="1"/>
</dbReference>
<keyword evidence="4" id="KW-1185">Reference proteome</keyword>
<name>A0ABD1HZ20_SALDI</name>
<comment type="similarity">
    <text evidence="1">Belongs to the UDP-glycosyltransferase family.</text>
</comment>
<dbReference type="SUPFAM" id="SSF53756">
    <property type="entry name" value="UDP-Glycosyltransferase/glycogen phosphorylase"/>
    <property type="match status" value="2"/>
</dbReference>
<dbReference type="Proteomes" id="UP001567538">
    <property type="component" value="Unassembled WGS sequence"/>
</dbReference>
<protein>
    <submittedName>
        <fullName evidence="3">N-hydroxythioamide S-beta-glucosyltransferase</fullName>
        <ecNumber evidence="3">2.4.1.195</ecNumber>
    </submittedName>
</protein>
<dbReference type="EC" id="2.4.1.195" evidence="3"/>
<dbReference type="EMBL" id="JBEAFC010000003">
    <property type="protein sequence ID" value="KAL1561417.1"/>
    <property type="molecule type" value="Genomic_DNA"/>
</dbReference>
<proteinExistence type="inferred from homology"/>
<evidence type="ECO:0000313" key="4">
    <source>
        <dbReference type="Proteomes" id="UP001567538"/>
    </source>
</evidence>
<reference evidence="3 4" key="1">
    <citation type="submission" date="2024-06" db="EMBL/GenBank/DDBJ databases">
        <title>A chromosome level genome sequence of Diviner's sage (Salvia divinorum).</title>
        <authorList>
            <person name="Ford S.A."/>
            <person name="Ro D.-K."/>
            <person name="Ness R.W."/>
            <person name="Phillips M.A."/>
        </authorList>
    </citation>
    <scope>NUCLEOTIDE SEQUENCE [LARGE SCALE GENOMIC DNA]</scope>
    <source>
        <strain evidence="3">SAF-2024a</strain>
        <tissue evidence="3">Leaf</tissue>
    </source>
</reference>
<gene>
    <name evidence="3" type="ORF">AAHA92_04124</name>
</gene>
<keyword evidence="3" id="KW-0328">Glycosyltransferase</keyword>
<sequence>MGIEAAAGRKAQVVEIAFPVQGHINPALAFAKCLASKGLLVAAVTTTSVAKSANFSDCASLALHTVSDGSEHVEGTETVEAYLDRFSYAKDKPEVLAHPAVACFVTHCGWNSTLEGLSHGVPLVAMAQWVDQNTNAKLVVDVWGAGAAPRRSGGDGIVGREEIAMCIEIVVGGDEGVGIRRNALRWKEMAAEAVGSGGSSDISVVDFVSKIVFDDGGDISPTSVLA</sequence>
<dbReference type="AlphaFoldDB" id="A0ABD1HZ20"/>
<organism evidence="3 4">
    <name type="scientific">Salvia divinorum</name>
    <name type="common">Maria pastora</name>
    <name type="synonym">Diviner's sage</name>
    <dbReference type="NCBI Taxonomy" id="28513"/>
    <lineage>
        <taxon>Eukaryota</taxon>
        <taxon>Viridiplantae</taxon>
        <taxon>Streptophyta</taxon>
        <taxon>Embryophyta</taxon>
        <taxon>Tracheophyta</taxon>
        <taxon>Spermatophyta</taxon>
        <taxon>Magnoliopsida</taxon>
        <taxon>eudicotyledons</taxon>
        <taxon>Gunneridae</taxon>
        <taxon>Pentapetalae</taxon>
        <taxon>asterids</taxon>
        <taxon>lamiids</taxon>
        <taxon>Lamiales</taxon>
        <taxon>Lamiaceae</taxon>
        <taxon>Nepetoideae</taxon>
        <taxon>Mentheae</taxon>
        <taxon>Salviinae</taxon>
        <taxon>Salvia</taxon>
        <taxon>Salvia subgen. Calosphace</taxon>
    </lineage>
</organism>
<dbReference type="GO" id="GO:0047251">
    <property type="term" value="F:thiohydroximate beta-D-glucosyltransferase activity"/>
    <property type="evidence" value="ECO:0007669"/>
    <property type="project" value="UniProtKB-EC"/>
</dbReference>
<comment type="caution">
    <text evidence="3">The sequence shown here is derived from an EMBL/GenBank/DDBJ whole genome shotgun (WGS) entry which is preliminary data.</text>
</comment>
<accession>A0ABD1HZ20</accession>
<evidence type="ECO:0000313" key="3">
    <source>
        <dbReference type="EMBL" id="KAL1561417.1"/>
    </source>
</evidence>
<evidence type="ECO:0000256" key="1">
    <source>
        <dbReference type="ARBA" id="ARBA00009995"/>
    </source>
</evidence>
<dbReference type="InterPro" id="IPR002213">
    <property type="entry name" value="UDP_glucos_trans"/>
</dbReference>